<evidence type="ECO:0000313" key="2">
    <source>
        <dbReference type="Proteomes" id="UP000269412"/>
    </source>
</evidence>
<feature type="non-terminal residue" evidence="1">
    <location>
        <position position="56"/>
    </location>
</feature>
<dbReference type="EMBL" id="RBIQ01000014">
    <property type="protein sequence ID" value="RKR06447.1"/>
    <property type="molecule type" value="Genomic_DNA"/>
</dbReference>
<proteinExistence type="predicted"/>
<sequence length="56" mass="6008">MGNLYFTRLLFCCCFLTLGVKTLTSQTSSQDGEWSPVLPFGIVPVAAANLPDGTLI</sequence>
<accession>A0A495DSG1</accession>
<reference evidence="1 2" key="1">
    <citation type="submission" date="2018-10" db="EMBL/GenBank/DDBJ databases">
        <title>Genomic Encyclopedia of Archaeal and Bacterial Type Strains, Phase II (KMG-II): from individual species to whole genera.</title>
        <authorList>
            <person name="Goeker M."/>
        </authorList>
    </citation>
    <scope>NUCLEOTIDE SEQUENCE [LARGE SCALE GENOMIC DNA]</scope>
    <source>
        <strain evidence="1 2">DSM 25230</strain>
    </source>
</reference>
<dbReference type="AlphaFoldDB" id="A0A495DSG1"/>
<comment type="caution">
    <text evidence="1">The sequence shown here is derived from an EMBL/GenBank/DDBJ whole genome shotgun (WGS) entry which is preliminary data.</text>
</comment>
<gene>
    <name evidence="1" type="ORF">CLV91_3302</name>
</gene>
<keyword evidence="2" id="KW-1185">Reference proteome</keyword>
<protein>
    <submittedName>
        <fullName evidence="1">Uncharacterized protein</fullName>
    </submittedName>
</protein>
<evidence type="ECO:0000313" key="1">
    <source>
        <dbReference type="EMBL" id="RKR06447.1"/>
    </source>
</evidence>
<name>A0A495DSG1_9FLAO</name>
<organism evidence="1 2">
    <name type="scientific">Maribacter vaceletii</name>
    <dbReference type="NCBI Taxonomy" id="1206816"/>
    <lineage>
        <taxon>Bacteria</taxon>
        <taxon>Pseudomonadati</taxon>
        <taxon>Bacteroidota</taxon>
        <taxon>Flavobacteriia</taxon>
        <taxon>Flavobacteriales</taxon>
        <taxon>Flavobacteriaceae</taxon>
        <taxon>Maribacter</taxon>
    </lineage>
</organism>
<dbReference type="Proteomes" id="UP000269412">
    <property type="component" value="Unassembled WGS sequence"/>
</dbReference>